<dbReference type="GO" id="GO:0016020">
    <property type="term" value="C:membrane"/>
    <property type="evidence" value="ECO:0007669"/>
    <property type="project" value="UniProtKB-SubCell"/>
</dbReference>
<dbReference type="AlphaFoldDB" id="A0AAD3DDF0"/>
<feature type="transmembrane region" description="Helical" evidence="10">
    <location>
        <begin position="180"/>
        <end position="200"/>
    </location>
</feature>
<evidence type="ECO:0000256" key="10">
    <source>
        <dbReference type="SAM" id="Phobius"/>
    </source>
</evidence>
<dbReference type="Gene3D" id="1.20.1530.20">
    <property type="match status" value="1"/>
</dbReference>
<dbReference type="GO" id="GO:1902600">
    <property type="term" value="P:proton transmembrane transport"/>
    <property type="evidence" value="ECO:0007669"/>
    <property type="project" value="InterPro"/>
</dbReference>
<feature type="transmembrane region" description="Helical" evidence="10">
    <location>
        <begin position="148"/>
        <end position="168"/>
    </location>
</feature>
<evidence type="ECO:0000256" key="1">
    <source>
        <dbReference type="ARBA" id="ARBA00004141"/>
    </source>
</evidence>
<evidence type="ECO:0000259" key="11">
    <source>
        <dbReference type="Pfam" id="PF00999"/>
    </source>
</evidence>
<feature type="transmembrane region" description="Helical" evidence="10">
    <location>
        <begin position="331"/>
        <end position="350"/>
    </location>
</feature>
<proteinExistence type="predicted"/>
<dbReference type="GO" id="GO:0006814">
    <property type="term" value="P:sodium ion transport"/>
    <property type="evidence" value="ECO:0007669"/>
    <property type="project" value="UniProtKB-KW"/>
</dbReference>
<accession>A0AAD3DDF0</accession>
<dbReference type="InterPro" id="IPR038770">
    <property type="entry name" value="Na+/solute_symporter_sf"/>
</dbReference>
<evidence type="ECO:0000256" key="6">
    <source>
        <dbReference type="ARBA" id="ARBA00023053"/>
    </source>
</evidence>
<evidence type="ECO:0000313" key="12">
    <source>
        <dbReference type="EMBL" id="GFH60614.1"/>
    </source>
</evidence>
<feature type="transmembrane region" description="Helical" evidence="10">
    <location>
        <begin position="88"/>
        <end position="108"/>
    </location>
</feature>
<evidence type="ECO:0000313" key="13">
    <source>
        <dbReference type="Proteomes" id="UP001054902"/>
    </source>
</evidence>
<feature type="transmembrane region" description="Helical" evidence="10">
    <location>
        <begin position="212"/>
        <end position="234"/>
    </location>
</feature>
<feature type="transmembrane region" description="Helical" evidence="10">
    <location>
        <begin position="120"/>
        <end position="142"/>
    </location>
</feature>
<dbReference type="Proteomes" id="UP001054902">
    <property type="component" value="Unassembled WGS sequence"/>
</dbReference>
<evidence type="ECO:0000256" key="3">
    <source>
        <dbReference type="ARBA" id="ARBA00022449"/>
    </source>
</evidence>
<feature type="transmembrane region" description="Helical" evidence="10">
    <location>
        <begin position="37"/>
        <end position="53"/>
    </location>
</feature>
<sequence>MDNMSFNEYAATTAMDIVRSLGGAEGGTGVHIKYDDLWYAVVYLAAIWTLGFLSERLLFMPALVGQIFAGIIFGPELIGMISAPYDQAFVLLGEVGLILLVVEAGVDIDVMTLKLIGKRGVIIAIIGSILPIVFGLAIAFALGADTKAAIAAGAAFGPTSLGIAMNILKTGKIINTPTGQLIVAAAIIDDMIALIILSQLGGLVGEITVQGVLVPIVSALAFLIIGGYAALMVIPGFLERFVFNDKMSGDTRGKIGLAIMLALVIGLMQATHYSEASHLMGAFIAGLVFCTDHDLHVTFVSQFKRVLQWLMRIFFASTIGFQVPIKKFGNATVIWQGLVFTLALLGKLGVGFMVPNFTQSRKFTGNHLRDCLIVGCSMAAEGEFAFVIAAFALDQGLIGIDLYSSVVLAILLSTIIAPFSLRFTINYFNKRAEREVEAAEGFLKDQGDIDDQLKAGILDGTTVFFCVNTTSHAKWGTLPVLMKTLFDLNLEVIDHRSWHTRFEDTVVNEVYVKGELKAGTDIGDHIQVIFDKVKDAIDQDDAVIAVSRWMPGFIEDLSQHYGDVEAVSDKLVEEARNKLATSAEIAEKKDDLRLSLAPGGAGSLAPGGVGSLAPGMGSLAPGAGSPVHHMPSLGEGEATIIPAPQPRPPRRRVRIVSTPAGKGEDMFGEVAPQGSVFQPAAPVRARARRQRVLSTPLAGDMFGDTAAVVLAPGEVLLNVTDGDGKKMRIKVPEEIYKKMKESTIPLLLTELKKETAFTGQYLDGFVRRKGRSRTLSNADKIVE</sequence>
<keyword evidence="6" id="KW-0915">Sodium</keyword>
<gene>
    <name evidence="12" type="ORF">CTEN210_17090</name>
</gene>
<evidence type="ECO:0000256" key="5">
    <source>
        <dbReference type="ARBA" id="ARBA00022989"/>
    </source>
</evidence>
<keyword evidence="7" id="KW-0406">Ion transport</keyword>
<evidence type="ECO:0000256" key="9">
    <source>
        <dbReference type="ARBA" id="ARBA00023201"/>
    </source>
</evidence>
<comment type="caution">
    <text evidence="12">The sequence shown here is derived from an EMBL/GenBank/DDBJ whole genome shotgun (WGS) entry which is preliminary data.</text>
</comment>
<feature type="transmembrane region" description="Helical" evidence="10">
    <location>
        <begin position="255"/>
        <end position="273"/>
    </location>
</feature>
<keyword evidence="5 10" id="KW-1133">Transmembrane helix</keyword>
<evidence type="ECO:0000256" key="8">
    <source>
        <dbReference type="ARBA" id="ARBA00023136"/>
    </source>
</evidence>
<name>A0AAD3DDF0_9STRA</name>
<feature type="transmembrane region" description="Helical" evidence="10">
    <location>
        <begin position="60"/>
        <end position="82"/>
    </location>
</feature>
<evidence type="ECO:0000256" key="2">
    <source>
        <dbReference type="ARBA" id="ARBA00022448"/>
    </source>
</evidence>
<evidence type="ECO:0000256" key="4">
    <source>
        <dbReference type="ARBA" id="ARBA00022692"/>
    </source>
</evidence>
<keyword evidence="9" id="KW-0739">Sodium transport</keyword>
<dbReference type="GO" id="GO:0015297">
    <property type="term" value="F:antiporter activity"/>
    <property type="evidence" value="ECO:0007669"/>
    <property type="project" value="UniProtKB-KW"/>
</dbReference>
<feature type="transmembrane region" description="Helical" evidence="10">
    <location>
        <begin position="405"/>
        <end position="425"/>
    </location>
</feature>
<keyword evidence="3" id="KW-0050">Antiport</keyword>
<protein>
    <recommendedName>
        <fullName evidence="11">Cation/H+ exchanger transmembrane domain-containing protein</fullName>
    </recommendedName>
</protein>
<dbReference type="PANTHER" id="PTHR43562:SF3">
    <property type="entry name" value="SODIUM ION_PROTON EXCHANGER (EUROFUNG)"/>
    <property type="match status" value="1"/>
</dbReference>
<feature type="transmembrane region" description="Helical" evidence="10">
    <location>
        <begin position="371"/>
        <end position="393"/>
    </location>
</feature>
<organism evidence="12 13">
    <name type="scientific">Chaetoceros tenuissimus</name>
    <dbReference type="NCBI Taxonomy" id="426638"/>
    <lineage>
        <taxon>Eukaryota</taxon>
        <taxon>Sar</taxon>
        <taxon>Stramenopiles</taxon>
        <taxon>Ochrophyta</taxon>
        <taxon>Bacillariophyta</taxon>
        <taxon>Coscinodiscophyceae</taxon>
        <taxon>Chaetocerotophycidae</taxon>
        <taxon>Chaetocerotales</taxon>
        <taxon>Chaetocerotaceae</taxon>
        <taxon>Chaetoceros</taxon>
    </lineage>
</organism>
<keyword evidence="2" id="KW-0813">Transport</keyword>
<keyword evidence="13" id="KW-1185">Reference proteome</keyword>
<comment type="subcellular location">
    <subcellularLocation>
        <location evidence="1">Membrane</location>
        <topology evidence="1">Multi-pass membrane protein</topology>
    </subcellularLocation>
</comment>
<evidence type="ECO:0000256" key="7">
    <source>
        <dbReference type="ARBA" id="ARBA00023065"/>
    </source>
</evidence>
<feature type="domain" description="Cation/H+ exchanger transmembrane" evidence="11">
    <location>
        <begin position="47"/>
        <end position="424"/>
    </location>
</feature>
<dbReference type="PANTHER" id="PTHR43562">
    <property type="entry name" value="NAPA-TYPE SODIUM/HYDROGEN ANTIPORTER"/>
    <property type="match status" value="1"/>
</dbReference>
<dbReference type="InterPro" id="IPR006153">
    <property type="entry name" value="Cation/H_exchanger_TM"/>
</dbReference>
<keyword evidence="4 10" id="KW-0812">Transmembrane</keyword>
<dbReference type="EMBL" id="BLLK01000069">
    <property type="protein sequence ID" value="GFH60614.1"/>
    <property type="molecule type" value="Genomic_DNA"/>
</dbReference>
<reference evidence="12 13" key="1">
    <citation type="journal article" date="2021" name="Sci. Rep.">
        <title>The genome of the diatom Chaetoceros tenuissimus carries an ancient integrated fragment of an extant virus.</title>
        <authorList>
            <person name="Hongo Y."/>
            <person name="Kimura K."/>
            <person name="Takaki Y."/>
            <person name="Yoshida Y."/>
            <person name="Baba S."/>
            <person name="Kobayashi G."/>
            <person name="Nagasaki K."/>
            <person name="Hano T."/>
            <person name="Tomaru Y."/>
        </authorList>
    </citation>
    <scope>NUCLEOTIDE SEQUENCE [LARGE SCALE GENOMIC DNA]</scope>
    <source>
        <strain evidence="12 13">NIES-3715</strain>
    </source>
</reference>
<keyword evidence="8 10" id="KW-0472">Membrane</keyword>
<dbReference type="Pfam" id="PF00999">
    <property type="entry name" value="Na_H_Exchanger"/>
    <property type="match status" value="1"/>
</dbReference>